<evidence type="ECO:0000313" key="3">
    <source>
        <dbReference type="EMBL" id="CAF3782173.1"/>
    </source>
</evidence>
<gene>
    <name evidence="3" type="ORF">UXM345_LOCUS3746</name>
    <name evidence="2" type="ORF">XDN619_LOCUS22719</name>
</gene>
<dbReference type="AlphaFoldDB" id="A0A819ACF4"/>
<dbReference type="Proteomes" id="UP000663887">
    <property type="component" value="Unassembled WGS sequence"/>
</dbReference>
<reference evidence="3" key="1">
    <citation type="submission" date="2021-02" db="EMBL/GenBank/DDBJ databases">
        <authorList>
            <person name="Nowell W R."/>
        </authorList>
    </citation>
    <scope>NUCLEOTIDE SEQUENCE</scope>
</reference>
<name>A0A819ACF4_9BILA</name>
<keyword evidence="1" id="KW-0472">Membrane</keyword>
<accession>A0A819ACF4</accession>
<sequence>MQTLIVIGIGSNIGDHDAQLLAEVSKTNKLIINEHKEPMSDTSVISTISSNENFKVKRKYTSQENSSCVARYWFIMITSVLSLFLVIASVLLAYTLNKQIEREQKRQFIKNEFKRKHHVTNKVLDKIMKDGFVYKWIKAQKGSIATTFQELFTDISETLFDS</sequence>
<dbReference type="EMBL" id="CAJNRG010010287">
    <property type="protein sequence ID" value="CAF2121043.1"/>
    <property type="molecule type" value="Genomic_DNA"/>
</dbReference>
<organism evidence="3 4">
    <name type="scientific">Rotaria magnacalcarata</name>
    <dbReference type="NCBI Taxonomy" id="392030"/>
    <lineage>
        <taxon>Eukaryota</taxon>
        <taxon>Metazoa</taxon>
        <taxon>Spiralia</taxon>
        <taxon>Gnathifera</taxon>
        <taxon>Rotifera</taxon>
        <taxon>Eurotatoria</taxon>
        <taxon>Bdelloidea</taxon>
        <taxon>Philodinida</taxon>
        <taxon>Philodinidae</taxon>
        <taxon>Rotaria</taxon>
    </lineage>
</organism>
<keyword evidence="1" id="KW-0812">Transmembrane</keyword>
<protein>
    <submittedName>
        <fullName evidence="3">Uncharacterized protein</fullName>
    </submittedName>
</protein>
<feature type="transmembrane region" description="Helical" evidence="1">
    <location>
        <begin position="72"/>
        <end position="96"/>
    </location>
</feature>
<evidence type="ECO:0000256" key="1">
    <source>
        <dbReference type="SAM" id="Phobius"/>
    </source>
</evidence>
<evidence type="ECO:0000313" key="4">
    <source>
        <dbReference type="Proteomes" id="UP000663842"/>
    </source>
</evidence>
<dbReference type="Proteomes" id="UP000663842">
    <property type="component" value="Unassembled WGS sequence"/>
</dbReference>
<proteinExistence type="predicted"/>
<keyword evidence="1" id="KW-1133">Transmembrane helix</keyword>
<dbReference type="EMBL" id="CAJOBF010000248">
    <property type="protein sequence ID" value="CAF3782173.1"/>
    <property type="molecule type" value="Genomic_DNA"/>
</dbReference>
<evidence type="ECO:0000313" key="2">
    <source>
        <dbReference type="EMBL" id="CAF2121043.1"/>
    </source>
</evidence>
<comment type="caution">
    <text evidence="3">The sequence shown here is derived from an EMBL/GenBank/DDBJ whole genome shotgun (WGS) entry which is preliminary data.</text>
</comment>